<reference evidence="2 4" key="1">
    <citation type="submission" date="2015-11" db="EMBL/GenBank/DDBJ databases">
        <title>Genomic analysis of 38 Legionella species identifies large and diverse effector repertoires.</title>
        <authorList>
            <person name="Burstein D."/>
            <person name="Amaro F."/>
            <person name="Zusman T."/>
            <person name="Lifshitz Z."/>
            <person name="Cohen O."/>
            <person name="Gilbert J.A."/>
            <person name="Pupko T."/>
            <person name="Shuman H.A."/>
            <person name="Segal G."/>
        </authorList>
    </citation>
    <scope>NUCLEOTIDE SEQUENCE [LARGE SCALE GENOMIC DNA]</scope>
    <source>
        <strain evidence="2 4">SC-18-C9</strain>
    </source>
</reference>
<proteinExistence type="predicted"/>
<evidence type="ECO:0000313" key="4">
    <source>
        <dbReference type="Proteomes" id="UP000054820"/>
    </source>
</evidence>
<evidence type="ECO:0000256" key="1">
    <source>
        <dbReference type="SAM" id="SignalP"/>
    </source>
</evidence>
<dbReference type="EMBL" id="UGOY01000001">
    <property type="protein sequence ID" value="STY22811.1"/>
    <property type="molecule type" value="Genomic_DNA"/>
</dbReference>
<accession>A0A378LFF1</accession>
<feature type="chain" id="PRO_5016631326" evidence="1">
    <location>
        <begin position="21"/>
        <end position="278"/>
    </location>
</feature>
<dbReference type="OrthoDB" id="5644022at2"/>
<evidence type="ECO:0000313" key="3">
    <source>
        <dbReference type="EMBL" id="STY22811.1"/>
    </source>
</evidence>
<name>A0A378LFF1_9GAMM</name>
<protein>
    <submittedName>
        <fullName evidence="3">Uncharacterized protein</fullName>
    </submittedName>
</protein>
<keyword evidence="4" id="KW-1185">Reference proteome</keyword>
<dbReference type="Proteomes" id="UP000054820">
    <property type="component" value="Unassembled WGS sequence"/>
</dbReference>
<dbReference type="EMBL" id="LNYZ01000013">
    <property type="protein sequence ID" value="KTD77501.1"/>
    <property type="molecule type" value="Genomic_DNA"/>
</dbReference>
<keyword evidence="1" id="KW-0732">Signal</keyword>
<dbReference type="Proteomes" id="UP000255110">
    <property type="component" value="Unassembled WGS sequence"/>
</dbReference>
<feature type="signal peptide" evidence="1">
    <location>
        <begin position="1"/>
        <end position="20"/>
    </location>
</feature>
<evidence type="ECO:0000313" key="5">
    <source>
        <dbReference type="Proteomes" id="UP000255110"/>
    </source>
</evidence>
<gene>
    <name evidence="2" type="ORF">Lstg_1858</name>
    <name evidence="3" type="ORF">NCTC11991_01411</name>
</gene>
<dbReference type="STRING" id="460.Lstg_1858"/>
<evidence type="ECO:0000313" key="2">
    <source>
        <dbReference type="EMBL" id="KTD77501.1"/>
    </source>
</evidence>
<reference evidence="3 5" key="2">
    <citation type="submission" date="2018-06" db="EMBL/GenBank/DDBJ databases">
        <authorList>
            <consortium name="Pathogen Informatics"/>
            <person name="Doyle S."/>
        </authorList>
    </citation>
    <scope>NUCLEOTIDE SEQUENCE [LARGE SCALE GENOMIC DNA]</scope>
    <source>
        <strain evidence="3 5">NCTC11991</strain>
    </source>
</reference>
<organism evidence="3 5">
    <name type="scientific">Legionella steigerwaltii</name>
    <dbReference type="NCBI Taxonomy" id="460"/>
    <lineage>
        <taxon>Bacteria</taxon>
        <taxon>Pseudomonadati</taxon>
        <taxon>Pseudomonadota</taxon>
        <taxon>Gammaproteobacteria</taxon>
        <taxon>Legionellales</taxon>
        <taxon>Legionellaceae</taxon>
        <taxon>Legionella</taxon>
    </lineage>
</organism>
<sequence length="278" mass="30640">MKKLFCTLGLSLSLISSALAGDTPLDLLNTEIANILIPFQNQTTAAKLKFDAVEINNERALKVAVNGLYSKIGSKNSFTLKVDNLGYDYKDGTSPTTTLKGSLGLDLTKLLTREQSNEMVPQAIELLEETVKSYIEEYDDAVFIKGEVTSTTKDDNGNYTGLSALVAIKIDLDKLPEYISREDIMATDAFFAVTLNLKTGITIDAFVVSNPEYLRFKEDQMGLKEVLEELLTRGKETRAIIETLFIGLDATASGIVEVDNSTFWNLISNNKKLSNILK</sequence>
<dbReference type="RefSeq" id="WP_058477405.1">
    <property type="nucleotide sequence ID" value="NZ_CAAAIO010000001.1"/>
</dbReference>
<dbReference type="AlphaFoldDB" id="A0A378LFF1"/>